<dbReference type="STRING" id="337451.A0A3S3MGG2"/>
<dbReference type="OrthoDB" id="817847at2759"/>
<dbReference type="PROSITE" id="PS00502">
    <property type="entry name" value="POLYGALACTURONASE"/>
    <property type="match status" value="1"/>
</dbReference>
<dbReference type="Pfam" id="PF00295">
    <property type="entry name" value="Glyco_hydro_28"/>
    <property type="match status" value="1"/>
</dbReference>
<dbReference type="InterPro" id="IPR000743">
    <property type="entry name" value="Glyco_hydro_28"/>
</dbReference>
<feature type="chain" id="PRO_5018746364" evidence="10">
    <location>
        <begin position="21"/>
        <end position="393"/>
    </location>
</feature>
<dbReference type="InterPro" id="IPR012334">
    <property type="entry name" value="Pectin_lyas_fold"/>
</dbReference>
<feature type="signal peptide" evidence="10">
    <location>
        <begin position="1"/>
        <end position="20"/>
    </location>
</feature>
<keyword evidence="12" id="KW-1185">Reference proteome</keyword>
<organism evidence="11 12">
    <name type="scientific">Cinnamomum micranthum f. kanehirae</name>
    <dbReference type="NCBI Taxonomy" id="337451"/>
    <lineage>
        <taxon>Eukaryota</taxon>
        <taxon>Viridiplantae</taxon>
        <taxon>Streptophyta</taxon>
        <taxon>Embryophyta</taxon>
        <taxon>Tracheophyta</taxon>
        <taxon>Spermatophyta</taxon>
        <taxon>Magnoliopsida</taxon>
        <taxon>Magnoliidae</taxon>
        <taxon>Laurales</taxon>
        <taxon>Lauraceae</taxon>
        <taxon>Cinnamomum</taxon>
    </lineage>
</organism>
<gene>
    <name evidence="11" type="ORF">CKAN_00156700</name>
</gene>
<dbReference type="PANTHER" id="PTHR31375">
    <property type="match status" value="1"/>
</dbReference>
<evidence type="ECO:0000256" key="4">
    <source>
        <dbReference type="ARBA" id="ARBA00022525"/>
    </source>
</evidence>
<protein>
    <submittedName>
        <fullName evidence="11">Exopolygalacturonase-like protein</fullName>
    </submittedName>
</protein>
<reference evidence="11 12" key="1">
    <citation type="journal article" date="2019" name="Nat. Plants">
        <title>Stout camphor tree genome fills gaps in understanding of flowering plant genome evolution.</title>
        <authorList>
            <person name="Chaw S.M."/>
            <person name="Liu Y.C."/>
            <person name="Wu Y.W."/>
            <person name="Wang H.Y."/>
            <person name="Lin C.I."/>
            <person name="Wu C.S."/>
            <person name="Ke H.M."/>
            <person name="Chang L.Y."/>
            <person name="Hsu C.Y."/>
            <person name="Yang H.T."/>
            <person name="Sudianto E."/>
            <person name="Hsu M.H."/>
            <person name="Wu K.P."/>
            <person name="Wang L.N."/>
            <person name="Leebens-Mack J.H."/>
            <person name="Tsai I.J."/>
        </authorList>
    </citation>
    <scope>NUCLEOTIDE SEQUENCE [LARGE SCALE GENOMIC DNA]</scope>
    <source>
        <strain evidence="12">cv. Chaw 1501</strain>
        <tissue evidence="11">Young leaves</tissue>
    </source>
</reference>
<evidence type="ECO:0000256" key="1">
    <source>
        <dbReference type="ARBA" id="ARBA00004191"/>
    </source>
</evidence>
<dbReference type="InterPro" id="IPR006626">
    <property type="entry name" value="PbH1"/>
</dbReference>
<sequence length="393" mass="41706">MRKQSIFLSFICCFIGFALCAEFNIMDHGAKADGKTDDAKAFQDAWTAACGSSGPATIIVPKGDYWMGPLKFTGPCKGVPSITMKLDGHLLAETDLNKFPSGDWVYFGWIDGLTITGTGVFDGQGASIWHLNDCQQNEKCKLLPTNVKFMSMTNTVIDGITSLNSKNFNFGVVECTNFKAVNFKVTNPGDSPNTDGMHVERCTDVTIEGATIGTGDDCISLGQGLTNVHISKVTCGPGHGISVGSLGKYPDEKDVTGLIISDSTISDTLNGIRIKSWGNSPSASSVSNVTFENITFKNVNNPIIIDQEYCPGGACANEVPSKVQISDVTFKNIQGTSASEVGVTLLCSKGLPCKNVKLQDINITPSKGAAPLKSTCSNIKALYTGTQVPPPCP</sequence>
<keyword evidence="10" id="KW-0732">Signal</keyword>
<keyword evidence="5 9" id="KW-0378">Hydrolase</keyword>
<evidence type="ECO:0000313" key="11">
    <source>
        <dbReference type="EMBL" id="RWR73300.1"/>
    </source>
</evidence>
<comment type="caution">
    <text evidence="11">The sequence shown here is derived from an EMBL/GenBank/DDBJ whole genome shotgun (WGS) entry which is preliminary data.</text>
</comment>
<dbReference type="Gene3D" id="2.160.20.10">
    <property type="entry name" value="Single-stranded right-handed beta-helix, Pectin lyase-like"/>
    <property type="match status" value="1"/>
</dbReference>
<evidence type="ECO:0000256" key="10">
    <source>
        <dbReference type="SAM" id="SignalP"/>
    </source>
</evidence>
<keyword evidence="4" id="KW-0964">Secreted</keyword>
<accession>A0A3S3MGG2</accession>
<evidence type="ECO:0000256" key="7">
    <source>
        <dbReference type="ARBA" id="ARBA00023316"/>
    </source>
</evidence>
<dbReference type="FunFam" id="2.160.20.10:FF:000004">
    <property type="entry name" value="Pectin lyase-like superfamily protein"/>
    <property type="match status" value="1"/>
</dbReference>
<keyword evidence="3" id="KW-0134">Cell wall</keyword>
<dbReference type="EMBL" id="QPKB01000001">
    <property type="protein sequence ID" value="RWR73300.1"/>
    <property type="molecule type" value="Genomic_DNA"/>
</dbReference>
<evidence type="ECO:0000256" key="2">
    <source>
        <dbReference type="ARBA" id="ARBA00008834"/>
    </source>
</evidence>
<dbReference type="SUPFAM" id="SSF51126">
    <property type="entry name" value="Pectin lyase-like"/>
    <property type="match status" value="1"/>
</dbReference>
<keyword evidence="6 9" id="KW-0326">Glycosidase</keyword>
<dbReference type="GO" id="GO:0004650">
    <property type="term" value="F:polygalacturonase activity"/>
    <property type="evidence" value="ECO:0007669"/>
    <property type="project" value="InterPro"/>
</dbReference>
<dbReference type="GO" id="GO:0005975">
    <property type="term" value="P:carbohydrate metabolic process"/>
    <property type="evidence" value="ECO:0007669"/>
    <property type="project" value="InterPro"/>
</dbReference>
<evidence type="ECO:0000256" key="8">
    <source>
        <dbReference type="PROSITE-ProRule" id="PRU10052"/>
    </source>
</evidence>
<dbReference type="SMART" id="SM00710">
    <property type="entry name" value="PbH1"/>
    <property type="match status" value="7"/>
</dbReference>
<name>A0A3S3MGG2_9MAGN</name>
<dbReference type="Proteomes" id="UP000283530">
    <property type="component" value="Unassembled WGS sequence"/>
</dbReference>
<evidence type="ECO:0000256" key="9">
    <source>
        <dbReference type="RuleBase" id="RU361169"/>
    </source>
</evidence>
<evidence type="ECO:0000256" key="3">
    <source>
        <dbReference type="ARBA" id="ARBA00022512"/>
    </source>
</evidence>
<dbReference type="InterPro" id="IPR011050">
    <property type="entry name" value="Pectin_lyase_fold/virulence"/>
</dbReference>
<comment type="similarity">
    <text evidence="2 9">Belongs to the glycosyl hydrolase 28 family.</text>
</comment>
<evidence type="ECO:0000313" key="12">
    <source>
        <dbReference type="Proteomes" id="UP000283530"/>
    </source>
</evidence>
<dbReference type="GO" id="GO:0071555">
    <property type="term" value="P:cell wall organization"/>
    <property type="evidence" value="ECO:0007669"/>
    <property type="project" value="UniProtKB-KW"/>
</dbReference>
<keyword evidence="7" id="KW-0961">Cell wall biogenesis/degradation</keyword>
<dbReference type="AlphaFoldDB" id="A0A3S3MGG2"/>
<comment type="subcellular location">
    <subcellularLocation>
        <location evidence="1">Secreted</location>
        <location evidence="1">Cell wall</location>
    </subcellularLocation>
</comment>
<evidence type="ECO:0000256" key="5">
    <source>
        <dbReference type="ARBA" id="ARBA00022801"/>
    </source>
</evidence>
<evidence type="ECO:0000256" key="6">
    <source>
        <dbReference type="ARBA" id="ARBA00023295"/>
    </source>
</evidence>
<proteinExistence type="inferred from homology"/>
<feature type="active site" evidence="8">
    <location>
        <position position="239"/>
    </location>
</feature>